<evidence type="ECO:0000256" key="1">
    <source>
        <dbReference type="SAM" id="MobiDB-lite"/>
    </source>
</evidence>
<keyword evidence="2" id="KW-1133">Transmembrane helix</keyword>
<evidence type="ECO:0000313" key="3">
    <source>
        <dbReference type="EMBL" id="CAK5278685.1"/>
    </source>
</evidence>
<evidence type="ECO:0000313" key="4">
    <source>
        <dbReference type="Proteomes" id="UP001295794"/>
    </source>
</evidence>
<keyword evidence="2" id="KW-0812">Transmembrane</keyword>
<gene>
    <name evidence="3" type="ORF">MYCIT1_LOCUS28183</name>
</gene>
<accession>A0AAD2HNJ4</accession>
<feature type="transmembrane region" description="Helical" evidence="2">
    <location>
        <begin position="59"/>
        <end position="78"/>
    </location>
</feature>
<comment type="caution">
    <text evidence="3">The sequence shown here is derived from an EMBL/GenBank/DDBJ whole genome shotgun (WGS) entry which is preliminary data.</text>
</comment>
<keyword evidence="2" id="KW-0472">Membrane</keyword>
<name>A0AAD2HNJ4_9AGAR</name>
<dbReference type="EMBL" id="CAVNYO010000424">
    <property type="protein sequence ID" value="CAK5278685.1"/>
    <property type="molecule type" value="Genomic_DNA"/>
</dbReference>
<dbReference type="AlphaFoldDB" id="A0AAD2HNJ4"/>
<keyword evidence="4" id="KW-1185">Reference proteome</keyword>
<evidence type="ECO:0000256" key="2">
    <source>
        <dbReference type="SAM" id="Phobius"/>
    </source>
</evidence>
<feature type="compositionally biased region" description="Polar residues" evidence="1">
    <location>
        <begin position="102"/>
        <end position="111"/>
    </location>
</feature>
<feature type="region of interest" description="Disordered" evidence="1">
    <location>
        <begin position="91"/>
        <end position="198"/>
    </location>
</feature>
<organism evidence="3 4">
    <name type="scientific">Mycena citricolor</name>
    <dbReference type="NCBI Taxonomy" id="2018698"/>
    <lineage>
        <taxon>Eukaryota</taxon>
        <taxon>Fungi</taxon>
        <taxon>Dikarya</taxon>
        <taxon>Basidiomycota</taxon>
        <taxon>Agaricomycotina</taxon>
        <taxon>Agaricomycetes</taxon>
        <taxon>Agaricomycetidae</taxon>
        <taxon>Agaricales</taxon>
        <taxon>Marasmiineae</taxon>
        <taxon>Mycenaceae</taxon>
        <taxon>Mycena</taxon>
    </lineage>
</organism>
<reference evidence="3" key="1">
    <citation type="submission" date="2023-11" db="EMBL/GenBank/DDBJ databases">
        <authorList>
            <person name="De Vega J J."/>
            <person name="De Vega J J."/>
        </authorList>
    </citation>
    <scope>NUCLEOTIDE SEQUENCE</scope>
</reference>
<proteinExistence type="predicted"/>
<dbReference type="Proteomes" id="UP001295794">
    <property type="component" value="Unassembled WGS sequence"/>
</dbReference>
<sequence>MHDAQYCTSLPAHPTMSLFRPPQTLPKALIVLVFTSVISRVHAQSTTWSNGNSTASRVAGIIVAILFLLVLLMLIFSFRRRQQRRFAAGQPTWGWGAYRPGQPNTLPQHQQEVPYGHGGYYPQQQQQNQFQDGAPRPGYHPGSEYPPQKQTPAPPPYQPNGAYAPPPGPPPNFGAAPGSPPPAHVHDRQNSFAGGFRA</sequence>
<feature type="compositionally biased region" description="Pro residues" evidence="1">
    <location>
        <begin position="152"/>
        <end position="183"/>
    </location>
</feature>
<protein>
    <submittedName>
        <fullName evidence="3">Uncharacterized protein</fullName>
    </submittedName>
</protein>